<evidence type="ECO:0000256" key="3">
    <source>
        <dbReference type="ARBA" id="ARBA00022553"/>
    </source>
</evidence>
<evidence type="ECO:0000256" key="5">
    <source>
        <dbReference type="SAM" id="MobiDB-lite"/>
    </source>
</evidence>
<dbReference type="InterPro" id="IPR006709">
    <property type="entry name" value="SSU_processome_Utp14"/>
</dbReference>
<feature type="compositionally biased region" description="Basic and acidic residues" evidence="5">
    <location>
        <begin position="712"/>
        <end position="726"/>
    </location>
</feature>
<dbReference type="PANTHER" id="PTHR14150:SF12">
    <property type="entry name" value="U3 SMALL NUCLEOLAR RNA-ASSOCIATED PROTEIN 14 HOMOLOG A"/>
    <property type="match status" value="1"/>
</dbReference>
<evidence type="ECO:0000256" key="2">
    <source>
        <dbReference type="ARBA" id="ARBA00007774"/>
    </source>
</evidence>
<dbReference type="Pfam" id="PF04615">
    <property type="entry name" value="Utp14"/>
    <property type="match status" value="2"/>
</dbReference>
<dbReference type="GO" id="GO:0006364">
    <property type="term" value="P:rRNA processing"/>
    <property type="evidence" value="ECO:0007669"/>
    <property type="project" value="InterPro"/>
</dbReference>
<dbReference type="OrthoDB" id="277439at2759"/>
<dbReference type="AlphaFoldDB" id="A0A4Y7MWE1"/>
<evidence type="ECO:0000256" key="4">
    <source>
        <dbReference type="ARBA" id="ARBA00023242"/>
    </source>
</evidence>
<feature type="compositionally biased region" description="Acidic residues" evidence="5">
    <location>
        <begin position="463"/>
        <end position="473"/>
    </location>
</feature>
<evidence type="ECO:0000256" key="1">
    <source>
        <dbReference type="ARBA" id="ARBA00004604"/>
    </source>
</evidence>
<feature type="region of interest" description="Disordered" evidence="5">
    <location>
        <begin position="14"/>
        <end position="46"/>
    </location>
</feature>
<feature type="compositionally biased region" description="Basic and acidic residues" evidence="5">
    <location>
        <begin position="753"/>
        <end position="763"/>
    </location>
</feature>
<feature type="compositionally biased region" description="Basic residues" evidence="5">
    <location>
        <begin position="727"/>
        <end position="738"/>
    </location>
</feature>
<protein>
    <submittedName>
        <fullName evidence="6">EOG090X08JJ</fullName>
    </submittedName>
</protein>
<proteinExistence type="evidence at transcript level"/>
<feature type="region of interest" description="Disordered" evidence="5">
    <location>
        <begin position="710"/>
        <end position="769"/>
    </location>
</feature>
<organism evidence="6">
    <name type="scientific">Daphnia pulex</name>
    <name type="common">Water flea</name>
    <dbReference type="NCBI Taxonomy" id="6669"/>
    <lineage>
        <taxon>Eukaryota</taxon>
        <taxon>Metazoa</taxon>
        <taxon>Ecdysozoa</taxon>
        <taxon>Arthropoda</taxon>
        <taxon>Crustacea</taxon>
        <taxon>Branchiopoda</taxon>
        <taxon>Diplostraca</taxon>
        <taxon>Cladocera</taxon>
        <taxon>Anomopoda</taxon>
        <taxon>Daphniidae</taxon>
        <taxon>Daphnia</taxon>
    </lineage>
</organism>
<name>A0A4Y7MWE1_DAPPU</name>
<comment type="subcellular location">
    <subcellularLocation>
        <location evidence="1">Nucleus</location>
        <location evidence="1">Nucleolus</location>
    </subcellularLocation>
</comment>
<dbReference type="EMBL" id="LR015334">
    <property type="protein sequence ID" value="SVE84953.1"/>
    <property type="molecule type" value="mRNA"/>
</dbReference>
<gene>
    <name evidence="6" type="primary">EOG090X08JJ</name>
</gene>
<dbReference type="PANTHER" id="PTHR14150">
    <property type="entry name" value="U3 SMALL NUCLEOLAR RNA-ASSOCIATED PROTEIN 14"/>
    <property type="match status" value="1"/>
</dbReference>
<keyword evidence="4" id="KW-0539">Nucleus</keyword>
<sequence length="769" mass="86666">MSNCLLATLSFTSSLLSSTSPPTSSSSSSSLPLETRLSSSSSSPSPLSVSLSAVFILAVSSVFILVESSSTPEEADGVTGVDEPKHDTMDQLLSAVQIGTGDGDSKAKKIQVNDLLSVIAKKTRLGALSKTVKQAKSRTQTLKVPLEKPQALRVERAAGYEKVKDEISRWDDTVKGNRNAEQLIFPLNQPSLKMCSSKEFTSKFKPKTPLEQQISELLRGNKNVQAEDQELTPAEQEALTSMSLKEALERRKELAKSRALQSYQETKARRQNKIKSKTYHRLLKREKMKNHVKEFEALKEHDPEKALEKLEQLDKKRIEERMTLKHKGAGKWAKLQAIRSKYDENARESLADQLRIGKEVTRKVKKSDDESDEDIPPIPLEKSDNPWLGGTESARPTTEITSGYRKLWDTVNKNKEIKKSMNEIPIKAKSKPKTKKQSVDREVNLSDLPASDDNESITSESPEMQEEFSEELNEGLVRKSTMEDFEQRDEEIEIDQIHRPKKTKSITIEEKVSETTKNKTKLVTDIDPFKFISMPDATIINSSVPVTEEGNEEEDEEEQRRMTLAEAFADDDVIEQFKEEKKRVVSASAPKDIDLTLPGWGEWGGSGVKISKRKRRQFIIKAPPAPKRRDENQGNLIINEDKNTNMRRQQVDDLPFPFRSAAAFETTIRAPVTSTFIPETAVRKLAAPKVITKIGTVIAPMTDEVLISTTNRNKESDDKMELENVKKSSRVKDKKRKRSELTATPPNKRKVRKNEWKITDKPAAKSLKK</sequence>
<keyword evidence="3" id="KW-0597">Phosphoprotein</keyword>
<reference evidence="6" key="1">
    <citation type="submission" date="2018-08" db="EMBL/GenBank/DDBJ databases">
        <authorList>
            <person name="Cornetti L."/>
        </authorList>
    </citation>
    <scope>NUCLEOTIDE SEQUENCE</scope>
    <source>
        <strain evidence="6">TCO</strain>
    </source>
</reference>
<feature type="region of interest" description="Disordered" evidence="5">
    <location>
        <begin position="418"/>
        <end position="480"/>
    </location>
</feature>
<dbReference type="GO" id="GO:0032040">
    <property type="term" value="C:small-subunit processome"/>
    <property type="evidence" value="ECO:0007669"/>
    <property type="project" value="InterPro"/>
</dbReference>
<evidence type="ECO:0000313" key="6">
    <source>
        <dbReference type="EMBL" id="SVE84953.1"/>
    </source>
</evidence>
<accession>A0A4Y7MWE1</accession>
<feature type="region of interest" description="Disordered" evidence="5">
    <location>
        <begin position="362"/>
        <end position="403"/>
    </location>
</feature>
<comment type="similarity">
    <text evidence="2">Belongs to the UTP14 family.</text>
</comment>